<dbReference type="WBParaSite" id="DME_0000113301-mRNA-1">
    <property type="protein sequence ID" value="DME_0000113301-mRNA-1"/>
    <property type="gene ID" value="DME_0000113301"/>
</dbReference>
<dbReference type="Proteomes" id="UP000038040">
    <property type="component" value="Unplaced"/>
</dbReference>
<dbReference type="OrthoDB" id="5813646at2759"/>
<evidence type="ECO:0000313" key="4">
    <source>
        <dbReference type="Proteomes" id="UP000038040"/>
    </source>
</evidence>
<gene>
    <name evidence="3" type="ORF">DME_LOCUS5493</name>
</gene>
<keyword evidence="5" id="KW-1185">Reference proteome</keyword>
<reference evidence="6" key="1">
    <citation type="submission" date="2017-02" db="UniProtKB">
        <authorList>
            <consortium name="WormBaseParasite"/>
        </authorList>
    </citation>
    <scope>IDENTIFICATION</scope>
</reference>
<feature type="domain" description="SXP/RAL-2 family protein Ani s 5-like cation-binding" evidence="2">
    <location>
        <begin position="35"/>
        <end position="128"/>
    </location>
</feature>
<evidence type="ECO:0000259" key="2">
    <source>
        <dbReference type="Pfam" id="PF02520"/>
    </source>
</evidence>
<evidence type="ECO:0000313" key="6">
    <source>
        <dbReference type="WBParaSite" id="DME_0000113301-mRNA-1"/>
    </source>
</evidence>
<proteinExistence type="predicted"/>
<accession>A0A0N4U341</accession>
<keyword evidence="1" id="KW-0732">Signal</keyword>
<dbReference type="AlphaFoldDB" id="A0A0N4U341"/>
<feature type="signal peptide" evidence="1">
    <location>
        <begin position="1"/>
        <end position="16"/>
    </location>
</feature>
<dbReference type="InterPro" id="IPR003677">
    <property type="entry name" value="ANIS5_cation-bd"/>
</dbReference>
<name>A0A0N4U341_DRAME</name>
<dbReference type="EMBL" id="UYYG01001152">
    <property type="protein sequence ID" value="VDN55520.1"/>
    <property type="molecule type" value="Genomic_DNA"/>
</dbReference>
<reference evidence="3 5" key="2">
    <citation type="submission" date="2018-11" db="EMBL/GenBank/DDBJ databases">
        <authorList>
            <consortium name="Pathogen Informatics"/>
        </authorList>
    </citation>
    <scope>NUCLEOTIDE SEQUENCE [LARGE SCALE GENOMIC DNA]</scope>
</reference>
<feature type="chain" id="PRO_5033231259" evidence="1">
    <location>
        <begin position="17"/>
        <end position="143"/>
    </location>
</feature>
<dbReference type="PANTHER" id="PTHR21593">
    <property type="entry name" value="PRION-LIKE- Q/N-RICH -DOMAIN-BEARING PROTEIN PROTEIN"/>
    <property type="match status" value="1"/>
</dbReference>
<organism evidence="4 6">
    <name type="scientific">Dracunculus medinensis</name>
    <name type="common">Guinea worm</name>
    <dbReference type="NCBI Taxonomy" id="318479"/>
    <lineage>
        <taxon>Eukaryota</taxon>
        <taxon>Metazoa</taxon>
        <taxon>Ecdysozoa</taxon>
        <taxon>Nematoda</taxon>
        <taxon>Chromadorea</taxon>
        <taxon>Rhabditida</taxon>
        <taxon>Spirurina</taxon>
        <taxon>Dracunculoidea</taxon>
        <taxon>Dracunculidae</taxon>
        <taxon>Dracunculus</taxon>
    </lineage>
</organism>
<evidence type="ECO:0000313" key="5">
    <source>
        <dbReference type="Proteomes" id="UP000274756"/>
    </source>
</evidence>
<protein>
    <submittedName>
        <fullName evidence="6">DUF148 domain-containing protein</fullName>
    </submittedName>
</protein>
<evidence type="ECO:0000256" key="1">
    <source>
        <dbReference type="SAM" id="SignalP"/>
    </source>
</evidence>
<dbReference type="InterPro" id="IPR052823">
    <property type="entry name" value="SXP/RAL-2_related"/>
</dbReference>
<sequence>MKFLIIFATIVVLVLCQFDDDIPPFLKGAPQSTIKEFETILQNGQSQTDQQLDANINAWIAKQTSAIQNAYRTFMAQIRTAQQQAEQARRTMLAKFSADARAADAQLTKIAEDPRLTGEQKQAKIEATFKGSKLSNYNSRKCL</sequence>
<dbReference type="PANTHER" id="PTHR21593:SF36">
    <property type="entry name" value="DUF148 DOMAIN-CONTAINING PROTEIN-RELATED"/>
    <property type="match status" value="1"/>
</dbReference>
<evidence type="ECO:0000313" key="3">
    <source>
        <dbReference type="EMBL" id="VDN55520.1"/>
    </source>
</evidence>
<dbReference type="Pfam" id="PF02520">
    <property type="entry name" value="ANIS5_cation-bd"/>
    <property type="match status" value="1"/>
</dbReference>
<dbReference type="Proteomes" id="UP000274756">
    <property type="component" value="Unassembled WGS sequence"/>
</dbReference>